<sequence length="25" mass="3132">MTQFSTVVIRMQQKRKSLDSEYYEY</sequence>
<dbReference type="EMBL" id="GBRH01263224">
    <property type="protein sequence ID" value="JAD34671.1"/>
    <property type="molecule type" value="Transcribed_RNA"/>
</dbReference>
<reference evidence="1" key="1">
    <citation type="submission" date="2014-09" db="EMBL/GenBank/DDBJ databases">
        <authorList>
            <person name="Magalhaes I.L.F."/>
            <person name="Oliveira U."/>
            <person name="Santos F.R."/>
            <person name="Vidigal T.H.D.A."/>
            <person name="Brescovit A.D."/>
            <person name="Santos A.J."/>
        </authorList>
    </citation>
    <scope>NUCLEOTIDE SEQUENCE</scope>
    <source>
        <tissue evidence="1">Shoot tissue taken approximately 20 cm above the soil surface</tissue>
    </source>
</reference>
<evidence type="ECO:0000313" key="1">
    <source>
        <dbReference type="EMBL" id="JAD34671.1"/>
    </source>
</evidence>
<accession>A0A0A8Z7A3</accession>
<dbReference type="AlphaFoldDB" id="A0A0A8Z7A3"/>
<organism evidence="1">
    <name type="scientific">Arundo donax</name>
    <name type="common">Giant reed</name>
    <name type="synonym">Donax arundinaceus</name>
    <dbReference type="NCBI Taxonomy" id="35708"/>
    <lineage>
        <taxon>Eukaryota</taxon>
        <taxon>Viridiplantae</taxon>
        <taxon>Streptophyta</taxon>
        <taxon>Embryophyta</taxon>
        <taxon>Tracheophyta</taxon>
        <taxon>Spermatophyta</taxon>
        <taxon>Magnoliopsida</taxon>
        <taxon>Liliopsida</taxon>
        <taxon>Poales</taxon>
        <taxon>Poaceae</taxon>
        <taxon>PACMAD clade</taxon>
        <taxon>Arundinoideae</taxon>
        <taxon>Arundineae</taxon>
        <taxon>Arundo</taxon>
    </lineage>
</organism>
<reference evidence="1" key="2">
    <citation type="journal article" date="2015" name="Data Brief">
        <title>Shoot transcriptome of the giant reed, Arundo donax.</title>
        <authorList>
            <person name="Barrero R.A."/>
            <person name="Guerrero F.D."/>
            <person name="Moolhuijzen P."/>
            <person name="Goolsby J.A."/>
            <person name="Tidwell J."/>
            <person name="Bellgard S.E."/>
            <person name="Bellgard M.I."/>
        </authorList>
    </citation>
    <scope>NUCLEOTIDE SEQUENCE</scope>
    <source>
        <tissue evidence="1">Shoot tissue taken approximately 20 cm above the soil surface</tissue>
    </source>
</reference>
<name>A0A0A8Z7A3_ARUDO</name>
<protein>
    <submittedName>
        <fullName evidence="1">Uncharacterized protein</fullName>
    </submittedName>
</protein>
<proteinExistence type="predicted"/>